<gene>
    <name evidence="1" type="ORF">COS91_07550</name>
</gene>
<dbReference type="AlphaFoldDB" id="A0A2M6ZEQ7"/>
<protein>
    <submittedName>
        <fullName evidence="1">Uncharacterized protein</fullName>
    </submittedName>
</protein>
<proteinExistence type="predicted"/>
<dbReference type="Proteomes" id="UP000229227">
    <property type="component" value="Unassembled WGS sequence"/>
</dbReference>
<evidence type="ECO:0000313" key="1">
    <source>
        <dbReference type="EMBL" id="PIU50848.1"/>
    </source>
</evidence>
<name>A0A2M6ZEQ7_9BACT</name>
<dbReference type="EMBL" id="PEWN01000123">
    <property type="protein sequence ID" value="PIU50848.1"/>
    <property type="molecule type" value="Genomic_DNA"/>
</dbReference>
<reference evidence="2" key="1">
    <citation type="submission" date="2017-09" db="EMBL/GenBank/DDBJ databases">
        <title>Depth-based differentiation of microbial function through sediment-hosted aquifers and enrichment of novel symbionts in the deep terrestrial subsurface.</title>
        <authorList>
            <person name="Probst A.J."/>
            <person name="Ladd B."/>
            <person name="Jarett J.K."/>
            <person name="Geller-Mcgrath D.E."/>
            <person name="Sieber C.M.K."/>
            <person name="Emerson J.B."/>
            <person name="Anantharaman K."/>
            <person name="Thomas B.C."/>
            <person name="Malmstrom R."/>
            <person name="Stieglmeier M."/>
            <person name="Klingl A."/>
            <person name="Woyke T."/>
            <person name="Ryan C.M."/>
            <person name="Banfield J.F."/>
        </authorList>
    </citation>
    <scope>NUCLEOTIDE SEQUENCE [LARGE SCALE GENOMIC DNA]</scope>
</reference>
<accession>A0A2M6ZEQ7</accession>
<organism evidence="1 2">
    <name type="scientific">Candidatus Desantisbacteria bacterium CG07_land_8_20_14_0_80_39_15</name>
    <dbReference type="NCBI Taxonomy" id="1974549"/>
    <lineage>
        <taxon>Bacteria</taxon>
        <taxon>Candidatus Desantisiibacteriota</taxon>
    </lineage>
</organism>
<comment type="caution">
    <text evidence="1">The sequence shown here is derived from an EMBL/GenBank/DDBJ whole genome shotgun (WGS) entry which is preliminary data.</text>
</comment>
<evidence type="ECO:0000313" key="2">
    <source>
        <dbReference type="Proteomes" id="UP000229227"/>
    </source>
</evidence>
<sequence length="361" mass="43121">MKIKFIPKINFYELEYFLKKGTFEIKINNDHVYNSVEKLISLPFTSRKDKFEERWECFYLPAKRNGRLITIPFEVLEYKGEFFLLFHLLGNLHIRKGKEKVEKIYNEIFKEVSKFIPFIKANVKVLEKTVPYDFRKGKIKGKYVLERLIPTREKEEVLKNYQQHLKKDLKMPGNSLNNYLHVASLCYKAAYGKKAEKLSPEQAYKKWADGRDGGMLSIKNWDSKKEFKNWYESRRWAGSHPFEIVFSWHRHGIHLYPPSASNSLKYLLRVTNYAYAENFVWMAKVLIKNKIPFIAPDLEDVLNYLAGETYFTVNGYSEHNFSYIPSTEYKKLYFPYIEWDELKLLHWKRGKNNVCPGHWPE</sequence>